<proteinExistence type="predicted"/>
<dbReference type="AlphaFoldDB" id="A0A6J5GBT7"/>
<sequence>MNQPNLNPQVGQVLTNNGPTLDKSWEYVGVAMSAWLATLPTSAGGHGTWWNNGGVPTYVA</sequence>
<keyword evidence="2" id="KW-1185">Reference proteome</keyword>
<protein>
    <submittedName>
        <fullName evidence="1">Uncharacterized protein</fullName>
    </submittedName>
</protein>
<evidence type="ECO:0000313" key="2">
    <source>
        <dbReference type="Proteomes" id="UP000494119"/>
    </source>
</evidence>
<accession>A0A6J5GBT7</accession>
<dbReference type="Proteomes" id="UP000494119">
    <property type="component" value="Unassembled WGS sequence"/>
</dbReference>
<gene>
    <name evidence="1" type="ORF">LMG28688_04212</name>
</gene>
<dbReference type="EMBL" id="CADIKL010000022">
    <property type="protein sequence ID" value="CAB3795992.1"/>
    <property type="molecule type" value="Genomic_DNA"/>
</dbReference>
<name>A0A6J5GBT7_9BURK</name>
<dbReference type="RefSeq" id="WP_129562345.1">
    <property type="nucleotide sequence ID" value="NZ_CADIKL010000022.1"/>
</dbReference>
<evidence type="ECO:0000313" key="1">
    <source>
        <dbReference type="EMBL" id="CAB3795992.1"/>
    </source>
</evidence>
<reference evidence="1 2" key="1">
    <citation type="submission" date="2020-04" db="EMBL/GenBank/DDBJ databases">
        <authorList>
            <person name="De Canck E."/>
        </authorList>
    </citation>
    <scope>NUCLEOTIDE SEQUENCE [LARGE SCALE GENOMIC DNA]</scope>
    <source>
        <strain evidence="1 2">LMG 28688</strain>
    </source>
</reference>
<organism evidence="1 2">
    <name type="scientific">Paraburkholderia caffeinitolerans</name>
    <dbReference type="NCBI Taxonomy" id="1723730"/>
    <lineage>
        <taxon>Bacteria</taxon>
        <taxon>Pseudomonadati</taxon>
        <taxon>Pseudomonadota</taxon>
        <taxon>Betaproteobacteria</taxon>
        <taxon>Burkholderiales</taxon>
        <taxon>Burkholderiaceae</taxon>
        <taxon>Paraburkholderia</taxon>
    </lineage>
</organism>